<name>A0A0H5QVR5_9EUKA</name>
<dbReference type="InterPro" id="IPR010736">
    <property type="entry name" value="SHIPPO-rpt"/>
</dbReference>
<protein>
    <submittedName>
        <fullName evidence="2">Uncharacterized protein</fullName>
    </submittedName>
</protein>
<sequence>MSISRNDIPGVGSYDIQPQSSFKTASDVKLRRATLGIKHSPPFQNTEQRFGTISRQEVPGPGSYDPDRRNVIDPELEEYKKSKRTGFGVGSERFAAPKQNSTPSPGSVELV</sequence>
<dbReference type="EMBL" id="HACM01005375">
    <property type="protein sequence ID" value="CRZ05817.1"/>
    <property type="molecule type" value="Transcribed_RNA"/>
</dbReference>
<accession>A0A0H5QVR5</accession>
<evidence type="ECO:0000256" key="1">
    <source>
        <dbReference type="SAM" id="MobiDB-lite"/>
    </source>
</evidence>
<evidence type="ECO:0000313" key="2">
    <source>
        <dbReference type="EMBL" id="CRZ05817.1"/>
    </source>
</evidence>
<feature type="compositionally biased region" description="Polar residues" evidence="1">
    <location>
        <begin position="42"/>
        <end position="55"/>
    </location>
</feature>
<organism evidence="2">
    <name type="scientific">Spongospora subterranea</name>
    <dbReference type="NCBI Taxonomy" id="70186"/>
    <lineage>
        <taxon>Eukaryota</taxon>
        <taxon>Sar</taxon>
        <taxon>Rhizaria</taxon>
        <taxon>Endomyxa</taxon>
        <taxon>Phytomyxea</taxon>
        <taxon>Plasmodiophorida</taxon>
        <taxon>Plasmodiophoridae</taxon>
        <taxon>Spongospora</taxon>
    </lineage>
</organism>
<proteinExistence type="predicted"/>
<dbReference type="Pfam" id="PF07004">
    <property type="entry name" value="SHIPPO-rpt"/>
    <property type="match status" value="1"/>
</dbReference>
<reference evidence="2" key="1">
    <citation type="submission" date="2015-04" db="EMBL/GenBank/DDBJ databases">
        <title>The genome sequence of the plant pathogenic Rhizarian Plasmodiophora brassicae reveals insights in its biotrophic life cycle and the origin of chitin synthesis.</title>
        <authorList>
            <person name="Schwelm A."/>
            <person name="Fogelqvist J."/>
            <person name="Knaust A."/>
            <person name="Julke S."/>
            <person name="Lilja T."/>
            <person name="Dhandapani V."/>
            <person name="Bonilla-Rosso G."/>
            <person name="Karlsson M."/>
            <person name="Shevchenko A."/>
            <person name="Choi S.R."/>
            <person name="Kim H.G."/>
            <person name="Park J.Y."/>
            <person name="Lim Y.P."/>
            <person name="Ludwig-Muller J."/>
            <person name="Dixelius C."/>
        </authorList>
    </citation>
    <scope>NUCLEOTIDE SEQUENCE</scope>
    <source>
        <tissue evidence="2">Potato root galls</tissue>
    </source>
</reference>
<feature type="compositionally biased region" description="Basic and acidic residues" evidence="1">
    <location>
        <begin position="65"/>
        <end position="80"/>
    </location>
</feature>
<dbReference type="AlphaFoldDB" id="A0A0H5QVR5"/>
<feature type="region of interest" description="Disordered" evidence="1">
    <location>
        <begin position="1"/>
        <end position="25"/>
    </location>
</feature>
<feature type="region of interest" description="Disordered" evidence="1">
    <location>
        <begin position="38"/>
        <end position="111"/>
    </location>
</feature>